<name>A0A8J2EI61_COTCN</name>
<evidence type="ECO:0000313" key="2">
    <source>
        <dbReference type="Proteomes" id="UP000786811"/>
    </source>
</evidence>
<evidence type="ECO:0000313" key="1">
    <source>
        <dbReference type="EMBL" id="CAG5076615.1"/>
    </source>
</evidence>
<accession>A0A8J2EI61</accession>
<protein>
    <submittedName>
        <fullName evidence="1">Uncharacterized protein</fullName>
    </submittedName>
</protein>
<organism evidence="1 2">
    <name type="scientific">Cotesia congregata</name>
    <name type="common">Parasitoid wasp</name>
    <name type="synonym">Apanteles congregatus</name>
    <dbReference type="NCBI Taxonomy" id="51543"/>
    <lineage>
        <taxon>Eukaryota</taxon>
        <taxon>Metazoa</taxon>
        <taxon>Ecdysozoa</taxon>
        <taxon>Arthropoda</taxon>
        <taxon>Hexapoda</taxon>
        <taxon>Insecta</taxon>
        <taxon>Pterygota</taxon>
        <taxon>Neoptera</taxon>
        <taxon>Endopterygota</taxon>
        <taxon>Hymenoptera</taxon>
        <taxon>Apocrita</taxon>
        <taxon>Ichneumonoidea</taxon>
        <taxon>Braconidae</taxon>
        <taxon>Microgastrinae</taxon>
        <taxon>Cotesia</taxon>
    </lineage>
</organism>
<gene>
    <name evidence="1" type="ORF">HICCMSTLAB_LOCUS2233</name>
</gene>
<keyword evidence="2" id="KW-1185">Reference proteome</keyword>
<dbReference type="Proteomes" id="UP000786811">
    <property type="component" value="Unassembled WGS sequence"/>
</dbReference>
<dbReference type="AlphaFoldDB" id="A0A8J2EI61"/>
<sequence>MQRRGAASSRQVLSHRLFQVRAMQRQPRSRRIFCSRRILLLYKGLS</sequence>
<comment type="caution">
    <text evidence="1">The sequence shown here is derived from an EMBL/GenBank/DDBJ whole genome shotgun (WGS) entry which is preliminary data.</text>
</comment>
<proteinExistence type="predicted"/>
<reference evidence="1" key="1">
    <citation type="submission" date="2021-04" db="EMBL/GenBank/DDBJ databases">
        <authorList>
            <person name="Chebbi M.A.C M."/>
        </authorList>
    </citation>
    <scope>NUCLEOTIDE SEQUENCE</scope>
</reference>
<dbReference type="EMBL" id="CAJNRD030001117">
    <property type="protein sequence ID" value="CAG5076615.1"/>
    <property type="molecule type" value="Genomic_DNA"/>
</dbReference>